<dbReference type="Proteomes" id="UP001500418">
    <property type="component" value="Unassembled WGS sequence"/>
</dbReference>
<protein>
    <recommendedName>
        <fullName evidence="1">Transposase IS4-like domain-containing protein</fullName>
    </recommendedName>
</protein>
<dbReference type="PANTHER" id="PTHR30007">
    <property type="entry name" value="PHP DOMAIN PROTEIN"/>
    <property type="match status" value="1"/>
</dbReference>
<gene>
    <name evidence="2" type="ORF">GCM10009575_013150</name>
</gene>
<sequence length="71" mass="8580">MATQARHRHRIARKGIESSTRLGRHRWTIERTMSWLAGCRRLHRRYERKAEHFLAFTAIACSLICYRRLTK</sequence>
<evidence type="ECO:0000313" key="2">
    <source>
        <dbReference type="EMBL" id="GAA0920377.1"/>
    </source>
</evidence>
<keyword evidence="3" id="KW-1185">Reference proteome</keyword>
<dbReference type="EMBL" id="BAAAID010000005">
    <property type="protein sequence ID" value="GAA0920377.1"/>
    <property type="molecule type" value="Genomic_DNA"/>
</dbReference>
<accession>A0ABN1NZY6</accession>
<evidence type="ECO:0000259" key="1">
    <source>
        <dbReference type="Pfam" id="PF01609"/>
    </source>
</evidence>
<evidence type="ECO:0000313" key="3">
    <source>
        <dbReference type="Proteomes" id="UP001500418"/>
    </source>
</evidence>
<organism evidence="2 3">
    <name type="scientific">Streptomyces rhizosphaericus</name>
    <dbReference type="NCBI Taxonomy" id="114699"/>
    <lineage>
        <taxon>Bacteria</taxon>
        <taxon>Bacillati</taxon>
        <taxon>Actinomycetota</taxon>
        <taxon>Actinomycetes</taxon>
        <taxon>Kitasatosporales</taxon>
        <taxon>Streptomycetaceae</taxon>
        <taxon>Streptomyces</taxon>
        <taxon>Streptomyces violaceusniger group</taxon>
    </lineage>
</organism>
<reference evidence="2 3" key="1">
    <citation type="journal article" date="2019" name="Int. J. Syst. Evol. Microbiol.">
        <title>The Global Catalogue of Microorganisms (GCM) 10K type strain sequencing project: providing services to taxonomists for standard genome sequencing and annotation.</title>
        <authorList>
            <consortium name="The Broad Institute Genomics Platform"/>
            <consortium name="The Broad Institute Genome Sequencing Center for Infectious Disease"/>
            <person name="Wu L."/>
            <person name="Ma J."/>
        </authorList>
    </citation>
    <scope>NUCLEOTIDE SEQUENCE [LARGE SCALE GENOMIC DNA]</scope>
    <source>
        <strain evidence="2 3">JCM 11444</strain>
    </source>
</reference>
<dbReference type="Pfam" id="PF01609">
    <property type="entry name" value="DDE_Tnp_1"/>
    <property type="match status" value="1"/>
</dbReference>
<proteinExistence type="predicted"/>
<dbReference type="InterPro" id="IPR002559">
    <property type="entry name" value="Transposase_11"/>
</dbReference>
<feature type="domain" description="Transposase IS4-like" evidence="1">
    <location>
        <begin position="11"/>
        <end position="64"/>
    </location>
</feature>
<comment type="caution">
    <text evidence="2">The sequence shown here is derived from an EMBL/GenBank/DDBJ whole genome shotgun (WGS) entry which is preliminary data.</text>
</comment>
<name>A0ABN1NZY6_9ACTN</name>